<evidence type="ECO:0000313" key="1">
    <source>
        <dbReference type="EMBL" id="SFB62219.1"/>
    </source>
</evidence>
<evidence type="ECO:0000313" key="3">
    <source>
        <dbReference type="Proteomes" id="UP000198861"/>
    </source>
</evidence>
<dbReference type="EMBL" id="FOSX01000123">
    <property type="protein sequence ID" value="SFL43828.1"/>
    <property type="molecule type" value="Genomic_DNA"/>
</dbReference>
<dbReference type="Proteomes" id="UP000198861">
    <property type="component" value="Unassembled WGS sequence"/>
</dbReference>
<evidence type="ECO:0000313" key="4">
    <source>
        <dbReference type="Proteomes" id="UP000199579"/>
    </source>
</evidence>
<organism evidence="2 4">
    <name type="scientific">Azotobacter beijerinckii</name>
    <dbReference type="NCBI Taxonomy" id="170623"/>
    <lineage>
        <taxon>Bacteria</taxon>
        <taxon>Pseudomonadati</taxon>
        <taxon>Pseudomonadota</taxon>
        <taxon>Gammaproteobacteria</taxon>
        <taxon>Pseudomonadales</taxon>
        <taxon>Pseudomonadaceae</taxon>
        <taxon>Azotobacter</taxon>
    </lineage>
</organism>
<protein>
    <recommendedName>
        <fullName evidence="5">ABC transporter permease</fullName>
    </recommendedName>
</protein>
<dbReference type="EMBL" id="FOKJ01000126">
    <property type="protein sequence ID" value="SFB62219.1"/>
    <property type="molecule type" value="Genomic_DNA"/>
</dbReference>
<reference evidence="1 3" key="2">
    <citation type="submission" date="2016-10" db="EMBL/GenBank/DDBJ databases">
        <authorList>
            <person name="Varghese N."/>
            <person name="Submissions S."/>
        </authorList>
    </citation>
    <scope>NUCLEOTIDE SEQUENCE [LARGE SCALE GENOMIC DNA]</scope>
    <source>
        <strain evidence="1 3">DSM 282</strain>
    </source>
</reference>
<name>A0A1I4HNG4_9GAMM</name>
<sequence>MSEATRKRPDLRGWVVPGVLLLLWWLATAQEWVDTRLGPVNTRAFLPYSDSYPAASK</sequence>
<evidence type="ECO:0000313" key="2">
    <source>
        <dbReference type="EMBL" id="SFL43828.1"/>
    </source>
</evidence>
<dbReference type="Proteomes" id="UP000199579">
    <property type="component" value="Unassembled WGS sequence"/>
</dbReference>
<keyword evidence="3" id="KW-1185">Reference proteome</keyword>
<dbReference type="RefSeq" id="WP_254791262.1">
    <property type="nucleotide sequence ID" value="NZ_FOKJ01000126.1"/>
</dbReference>
<evidence type="ECO:0008006" key="5">
    <source>
        <dbReference type="Google" id="ProtNLM"/>
    </source>
</evidence>
<proteinExistence type="predicted"/>
<accession>A0A1I4HNG4</accession>
<dbReference type="AlphaFoldDB" id="A0A1I4HNG4"/>
<gene>
    <name evidence="1" type="ORF">SAMN04244571_04389</name>
    <name evidence="2" type="ORF">SAMN04244574_04309</name>
</gene>
<reference evidence="2 4" key="1">
    <citation type="submission" date="2016-10" db="EMBL/GenBank/DDBJ databases">
        <authorList>
            <person name="de Groot N.N."/>
        </authorList>
    </citation>
    <scope>NUCLEOTIDE SEQUENCE [LARGE SCALE GENOMIC DNA]</scope>
    <source>
        <strain evidence="2 4">DSM 381</strain>
    </source>
</reference>